<proteinExistence type="predicted"/>
<organism evidence="2 3">
    <name type="scientific">Fonsecaea multimorphosa CBS 102226</name>
    <dbReference type="NCBI Taxonomy" id="1442371"/>
    <lineage>
        <taxon>Eukaryota</taxon>
        <taxon>Fungi</taxon>
        <taxon>Dikarya</taxon>
        <taxon>Ascomycota</taxon>
        <taxon>Pezizomycotina</taxon>
        <taxon>Eurotiomycetes</taxon>
        <taxon>Chaetothyriomycetidae</taxon>
        <taxon>Chaetothyriales</taxon>
        <taxon>Herpotrichiellaceae</taxon>
        <taxon>Fonsecaea</taxon>
    </lineage>
</organism>
<dbReference type="AlphaFoldDB" id="A0A0D2K0P3"/>
<reference evidence="2 3" key="1">
    <citation type="submission" date="2015-01" db="EMBL/GenBank/DDBJ databases">
        <title>The Genome Sequence of Fonsecaea multimorphosa CBS 102226.</title>
        <authorList>
            <consortium name="The Broad Institute Genomics Platform"/>
            <person name="Cuomo C."/>
            <person name="de Hoog S."/>
            <person name="Gorbushina A."/>
            <person name="Stielow B."/>
            <person name="Teixiera M."/>
            <person name="Abouelleil A."/>
            <person name="Chapman S.B."/>
            <person name="Priest M."/>
            <person name="Young S.K."/>
            <person name="Wortman J."/>
            <person name="Nusbaum C."/>
            <person name="Birren B."/>
        </authorList>
    </citation>
    <scope>NUCLEOTIDE SEQUENCE [LARGE SCALE GENOMIC DNA]</scope>
    <source>
        <strain evidence="2 3">CBS 102226</strain>
    </source>
</reference>
<evidence type="ECO:0000313" key="2">
    <source>
        <dbReference type="EMBL" id="KIX96534.1"/>
    </source>
</evidence>
<dbReference type="GeneID" id="27713546"/>
<feature type="compositionally biased region" description="Polar residues" evidence="1">
    <location>
        <begin position="1"/>
        <end position="10"/>
    </location>
</feature>
<feature type="region of interest" description="Disordered" evidence="1">
    <location>
        <begin position="1"/>
        <end position="26"/>
    </location>
</feature>
<accession>A0A0D2K0P3</accession>
<name>A0A0D2K0P3_9EURO</name>
<gene>
    <name evidence="2" type="ORF">Z520_07800</name>
</gene>
<protein>
    <submittedName>
        <fullName evidence="2">Uncharacterized protein</fullName>
    </submittedName>
</protein>
<evidence type="ECO:0000313" key="3">
    <source>
        <dbReference type="Proteomes" id="UP000053411"/>
    </source>
</evidence>
<evidence type="ECO:0000256" key="1">
    <source>
        <dbReference type="SAM" id="MobiDB-lite"/>
    </source>
</evidence>
<keyword evidence="3" id="KW-1185">Reference proteome</keyword>
<sequence length="72" mass="8131">MDEVKGTSTARMALRQRGSTGRFDHRKCSIAPDFYGKAERADQGPNKLKQAPALVFLEPRWELGRPGPFKRT</sequence>
<dbReference type="EMBL" id="KN848077">
    <property type="protein sequence ID" value="KIX96534.1"/>
    <property type="molecule type" value="Genomic_DNA"/>
</dbReference>
<dbReference type="Proteomes" id="UP000053411">
    <property type="component" value="Unassembled WGS sequence"/>
</dbReference>
<dbReference type="VEuPathDB" id="FungiDB:Z520_07800"/>
<dbReference type="RefSeq" id="XP_016630657.1">
    <property type="nucleotide sequence ID" value="XM_016778297.1"/>
</dbReference>